<dbReference type="Pfam" id="PF11807">
    <property type="entry name" value="UstYa"/>
    <property type="match status" value="1"/>
</dbReference>
<dbReference type="GO" id="GO:0016491">
    <property type="term" value="F:oxidoreductase activity"/>
    <property type="evidence" value="ECO:0007669"/>
    <property type="project" value="UniProtKB-KW"/>
</dbReference>
<protein>
    <recommendedName>
        <fullName evidence="7">Oxidase ustYa</fullName>
    </recommendedName>
</protein>
<dbReference type="STRING" id="38488.A0A4Y8CE10"/>
<comment type="similarity">
    <text evidence="3">Belongs to the ustYa family.</text>
</comment>
<reference evidence="5 6" key="1">
    <citation type="submission" date="2017-11" db="EMBL/GenBank/DDBJ databases">
        <title>Comparative genomics of Botrytis spp.</title>
        <authorList>
            <person name="Valero-Jimenez C.A."/>
            <person name="Tapia P."/>
            <person name="Veloso J."/>
            <person name="Silva-Moreno E."/>
            <person name="Staats M."/>
            <person name="Valdes J.H."/>
            <person name="Van Kan J.A.L."/>
        </authorList>
    </citation>
    <scope>NUCLEOTIDE SEQUENCE [LARGE SCALE GENOMIC DNA]</scope>
    <source>
        <strain evidence="5 6">MUCL2830</strain>
    </source>
</reference>
<dbReference type="InterPro" id="IPR021765">
    <property type="entry name" value="UstYa-like"/>
</dbReference>
<organism evidence="5 6">
    <name type="scientific">Botryotinia calthae</name>
    <dbReference type="NCBI Taxonomy" id="38488"/>
    <lineage>
        <taxon>Eukaryota</taxon>
        <taxon>Fungi</taxon>
        <taxon>Dikarya</taxon>
        <taxon>Ascomycota</taxon>
        <taxon>Pezizomycotina</taxon>
        <taxon>Leotiomycetes</taxon>
        <taxon>Helotiales</taxon>
        <taxon>Sclerotiniaceae</taxon>
        <taxon>Botryotinia</taxon>
    </lineage>
</organism>
<dbReference type="Proteomes" id="UP000297299">
    <property type="component" value="Unassembled WGS sequence"/>
</dbReference>
<feature type="transmembrane region" description="Helical" evidence="4">
    <location>
        <begin position="43"/>
        <end position="63"/>
    </location>
</feature>
<evidence type="ECO:0000256" key="3">
    <source>
        <dbReference type="ARBA" id="ARBA00035112"/>
    </source>
</evidence>
<comment type="caution">
    <text evidence="5">The sequence shown here is derived from an EMBL/GenBank/DDBJ whole genome shotgun (WGS) entry which is preliminary data.</text>
</comment>
<evidence type="ECO:0000313" key="6">
    <source>
        <dbReference type="Proteomes" id="UP000297299"/>
    </source>
</evidence>
<evidence type="ECO:0000256" key="4">
    <source>
        <dbReference type="SAM" id="Phobius"/>
    </source>
</evidence>
<evidence type="ECO:0000256" key="2">
    <source>
        <dbReference type="ARBA" id="ARBA00023002"/>
    </source>
</evidence>
<evidence type="ECO:0000256" key="1">
    <source>
        <dbReference type="ARBA" id="ARBA00004685"/>
    </source>
</evidence>
<dbReference type="EMBL" id="PHWZ01001361">
    <property type="protein sequence ID" value="TEY24746.1"/>
    <property type="molecule type" value="Genomic_DNA"/>
</dbReference>
<gene>
    <name evidence="5" type="ORF">BOTCAL_1365g00020</name>
</gene>
<name>A0A4Y8CE10_9HELO</name>
<proteinExistence type="inferred from homology"/>
<dbReference type="PANTHER" id="PTHR33365:SF11">
    <property type="entry name" value="TAT PATHWAY SIGNAL SEQUENCE"/>
    <property type="match status" value="1"/>
</dbReference>
<keyword evidence="4" id="KW-0472">Membrane</keyword>
<keyword evidence="4" id="KW-1133">Transmembrane helix</keyword>
<comment type="pathway">
    <text evidence="1">Mycotoxin biosynthesis.</text>
</comment>
<dbReference type="OrthoDB" id="3687641at2759"/>
<dbReference type="AlphaFoldDB" id="A0A4Y8CE10"/>
<dbReference type="PANTHER" id="PTHR33365">
    <property type="entry name" value="YALI0B05434P"/>
    <property type="match status" value="1"/>
</dbReference>
<evidence type="ECO:0008006" key="7">
    <source>
        <dbReference type="Google" id="ProtNLM"/>
    </source>
</evidence>
<keyword evidence="2" id="KW-0560">Oxidoreductase</keyword>
<dbReference type="GO" id="GO:0043386">
    <property type="term" value="P:mycotoxin biosynthetic process"/>
    <property type="evidence" value="ECO:0007669"/>
    <property type="project" value="InterPro"/>
</dbReference>
<keyword evidence="4" id="KW-0812">Transmembrane</keyword>
<accession>A0A4Y8CE10</accession>
<evidence type="ECO:0000313" key="5">
    <source>
        <dbReference type="EMBL" id="TEY24746.1"/>
    </source>
</evidence>
<sequence length="222" mass="25280">MLTQQKHSYSQLLQSETPLQLKPHLRSISDFFSLETTLKVLGVFFWSIFTVTTGFVLGMSAGAPCTSELSNSRIHLPTISQTFHYNRTFAEIPSDTSNKAWESLFPPHGGFFNISEISSQRSTLSIFHQLHCLDGIRHNYWNLYLAIHSNISYNENSMREMSSPSHIRHCIDLLRQSLMCSADTTLEVKEEHVNGVHGFGVLHKCSDWDVLLRTISVKQHQA</sequence>
<keyword evidence="6" id="KW-1185">Reference proteome</keyword>